<dbReference type="InterPro" id="IPR013761">
    <property type="entry name" value="SAM/pointed_sf"/>
</dbReference>
<keyword evidence="4" id="KW-1185">Reference proteome</keyword>
<feature type="domain" description="NAB co-repressor" evidence="2">
    <location>
        <begin position="124"/>
        <end position="189"/>
    </location>
</feature>
<dbReference type="OrthoDB" id="10028556at2759"/>
<dbReference type="VEuPathDB" id="FungiDB:LCOR_11256.1"/>
<evidence type="ECO:0000256" key="1">
    <source>
        <dbReference type="SAM" id="MobiDB-lite"/>
    </source>
</evidence>
<evidence type="ECO:0000259" key="2">
    <source>
        <dbReference type="Pfam" id="PF04905"/>
    </source>
</evidence>
<sequence length="386" mass="43616">MSSTTLAVFLEDLNLSQYQDGFVRAGIATDNEDDLQQLIQFNDDELSEFLNAVNMLPFHSSKFKKSLRELRVKTTRSTIDGNKKSLEPAEPAPMLPSLEQILSSPTSNPSWLGDTCTRRPSREVIVSHATIYGKRSSRPLTGYEKAINEAAIHLALQDPSLVVNKGDLFERAKRKLLMDGYQYKRGKSRSKLTKEVTISSCARSTRSSTATSQHWTRLKRKMHAQRVSEARQQKIHTLQTQLDDILAKRQPPLDHEQHVALQTERETLAKEIAKLKAQERKHQWYERRKAERCGENQYGGNSPSSSSSSSSSSVASSSEENEDMIEESDVADRFFEHAHPPPSLTPDPTIFRTRDIPLFPSPPSMHQDKAFAPTSSIRQYCINTCN</sequence>
<dbReference type="AlphaFoldDB" id="A0A068SGS3"/>
<evidence type="ECO:0000313" key="4">
    <source>
        <dbReference type="Proteomes" id="UP000027586"/>
    </source>
</evidence>
<organism evidence="3 4">
    <name type="scientific">Lichtheimia corymbifera JMRC:FSU:9682</name>
    <dbReference type="NCBI Taxonomy" id="1263082"/>
    <lineage>
        <taxon>Eukaryota</taxon>
        <taxon>Fungi</taxon>
        <taxon>Fungi incertae sedis</taxon>
        <taxon>Mucoromycota</taxon>
        <taxon>Mucoromycotina</taxon>
        <taxon>Mucoromycetes</taxon>
        <taxon>Mucorales</taxon>
        <taxon>Lichtheimiaceae</taxon>
        <taxon>Lichtheimia</taxon>
    </lineage>
</organism>
<evidence type="ECO:0000313" key="3">
    <source>
        <dbReference type="EMBL" id="CDH60471.1"/>
    </source>
</evidence>
<dbReference type="Proteomes" id="UP000027586">
    <property type="component" value="Unassembled WGS sequence"/>
</dbReference>
<dbReference type="Gene3D" id="1.20.120.2010">
    <property type="entry name" value="NAB conserved domain 2"/>
    <property type="match status" value="1"/>
</dbReference>
<feature type="compositionally biased region" description="Basic and acidic residues" evidence="1">
    <location>
        <begin position="277"/>
        <end position="294"/>
    </location>
</feature>
<dbReference type="Pfam" id="PF04905">
    <property type="entry name" value="NCD2"/>
    <property type="match status" value="1"/>
</dbReference>
<comment type="caution">
    <text evidence="3">The sequence shown here is derived from an EMBL/GenBank/DDBJ whole genome shotgun (WGS) entry which is preliminary data.</text>
</comment>
<proteinExistence type="predicted"/>
<accession>A0A068SGS3</accession>
<name>A0A068SGS3_9FUNG</name>
<gene>
    <name evidence="3" type="ORF">LCOR_11256.1</name>
</gene>
<protein>
    <recommendedName>
        <fullName evidence="2">NAB co-repressor domain-containing protein</fullName>
    </recommendedName>
</protein>
<feature type="compositionally biased region" description="Low complexity" evidence="1">
    <location>
        <begin position="302"/>
        <end position="318"/>
    </location>
</feature>
<dbReference type="CDD" id="cd09487">
    <property type="entry name" value="SAM_superfamily"/>
    <property type="match status" value="1"/>
</dbReference>
<dbReference type="STRING" id="1263082.A0A068SGS3"/>
<dbReference type="EMBL" id="CBTN010000093">
    <property type="protein sequence ID" value="CDH60471.1"/>
    <property type="molecule type" value="Genomic_DNA"/>
</dbReference>
<dbReference type="Gene3D" id="1.10.150.50">
    <property type="entry name" value="Transcription Factor, Ets-1"/>
    <property type="match status" value="1"/>
</dbReference>
<reference evidence="3" key="1">
    <citation type="submission" date="2013-08" db="EMBL/GenBank/DDBJ databases">
        <title>Gene expansion shapes genome architecture in the human pathogen Lichtheimia corymbifera: an evolutionary genomics analysis in the ancient terrestrial Mucorales (Mucoromycotina).</title>
        <authorList>
            <person name="Schwartze V.U."/>
            <person name="Winter S."/>
            <person name="Shelest E."/>
            <person name="Marcet-Houben M."/>
            <person name="Horn F."/>
            <person name="Wehner S."/>
            <person name="Hoffmann K."/>
            <person name="Riege K."/>
            <person name="Sammeth M."/>
            <person name="Nowrousian M."/>
            <person name="Valiante V."/>
            <person name="Linde J."/>
            <person name="Jacobsen I.D."/>
            <person name="Marz M."/>
            <person name="Brakhage A.A."/>
            <person name="Gabaldon T."/>
            <person name="Bocker S."/>
            <person name="Voigt K."/>
        </authorList>
    </citation>
    <scope>NUCLEOTIDE SEQUENCE [LARGE SCALE GENOMIC DNA]</scope>
    <source>
        <strain evidence="3">FSU 9682</strain>
    </source>
</reference>
<dbReference type="GO" id="GO:0045892">
    <property type="term" value="P:negative regulation of DNA-templated transcription"/>
    <property type="evidence" value="ECO:0007669"/>
    <property type="project" value="InterPro"/>
</dbReference>
<dbReference type="GO" id="GO:0005634">
    <property type="term" value="C:nucleus"/>
    <property type="evidence" value="ECO:0007669"/>
    <property type="project" value="InterPro"/>
</dbReference>
<dbReference type="InterPro" id="IPR038398">
    <property type="entry name" value="NCD2_sf"/>
</dbReference>
<dbReference type="InterPro" id="IPR006989">
    <property type="entry name" value="NAB_co-repressor_dom"/>
</dbReference>
<feature type="region of interest" description="Disordered" evidence="1">
    <location>
        <begin position="277"/>
        <end position="326"/>
    </location>
</feature>